<dbReference type="InParanoid" id="A5DYH6"/>
<protein>
    <submittedName>
        <fullName evidence="2">Uncharacterized protein</fullName>
    </submittedName>
</protein>
<dbReference type="OrthoDB" id="4026067at2759"/>
<feature type="compositionally biased region" description="Basic and acidic residues" evidence="1">
    <location>
        <begin position="62"/>
        <end position="97"/>
    </location>
</feature>
<dbReference type="HOGENOM" id="CLU_050229_0_0_1"/>
<dbReference type="Proteomes" id="UP000001996">
    <property type="component" value="Unassembled WGS sequence"/>
</dbReference>
<feature type="compositionally biased region" description="Polar residues" evidence="1">
    <location>
        <begin position="1"/>
        <end position="15"/>
    </location>
</feature>
<dbReference type="OMA" id="EVIFWIH"/>
<accession>A5DYH6</accession>
<gene>
    <name evidence="2" type="ORF">LELG_02413</name>
</gene>
<name>A5DYH6_LODEL</name>
<feature type="compositionally biased region" description="Polar residues" evidence="1">
    <location>
        <begin position="118"/>
        <end position="138"/>
    </location>
</feature>
<feature type="region of interest" description="Disordered" evidence="1">
    <location>
        <begin position="43"/>
        <end position="144"/>
    </location>
</feature>
<dbReference type="EMBL" id="CH981526">
    <property type="protein sequence ID" value="EDK44234.1"/>
    <property type="molecule type" value="Genomic_DNA"/>
</dbReference>
<dbReference type="GeneID" id="5233237"/>
<organism evidence="2 3">
    <name type="scientific">Lodderomyces elongisporus (strain ATCC 11503 / CBS 2605 / JCM 1781 / NBRC 1676 / NRRL YB-4239)</name>
    <name type="common">Yeast</name>
    <name type="synonym">Saccharomyces elongisporus</name>
    <dbReference type="NCBI Taxonomy" id="379508"/>
    <lineage>
        <taxon>Eukaryota</taxon>
        <taxon>Fungi</taxon>
        <taxon>Dikarya</taxon>
        <taxon>Ascomycota</taxon>
        <taxon>Saccharomycotina</taxon>
        <taxon>Pichiomycetes</taxon>
        <taxon>Debaryomycetaceae</taxon>
        <taxon>Candida/Lodderomyces clade</taxon>
        <taxon>Lodderomyces</taxon>
    </lineage>
</organism>
<feature type="compositionally biased region" description="Basic and acidic residues" evidence="1">
    <location>
        <begin position="16"/>
        <end position="31"/>
    </location>
</feature>
<evidence type="ECO:0000313" key="2">
    <source>
        <dbReference type="EMBL" id="EDK44234.1"/>
    </source>
</evidence>
<reference evidence="2 3" key="1">
    <citation type="journal article" date="2009" name="Nature">
        <title>Evolution of pathogenicity and sexual reproduction in eight Candida genomes.</title>
        <authorList>
            <person name="Butler G."/>
            <person name="Rasmussen M.D."/>
            <person name="Lin M.F."/>
            <person name="Santos M.A."/>
            <person name="Sakthikumar S."/>
            <person name="Munro C.A."/>
            <person name="Rheinbay E."/>
            <person name="Grabherr M."/>
            <person name="Forche A."/>
            <person name="Reedy J.L."/>
            <person name="Agrafioti I."/>
            <person name="Arnaud M.B."/>
            <person name="Bates S."/>
            <person name="Brown A.J."/>
            <person name="Brunke S."/>
            <person name="Costanzo M.C."/>
            <person name="Fitzpatrick D.A."/>
            <person name="de Groot P.W."/>
            <person name="Harris D."/>
            <person name="Hoyer L.L."/>
            <person name="Hube B."/>
            <person name="Klis F.M."/>
            <person name="Kodira C."/>
            <person name="Lennard N."/>
            <person name="Logue M.E."/>
            <person name="Martin R."/>
            <person name="Neiman A.M."/>
            <person name="Nikolaou E."/>
            <person name="Quail M.A."/>
            <person name="Quinn J."/>
            <person name="Santos M.C."/>
            <person name="Schmitzberger F.F."/>
            <person name="Sherlock G."/>
            <person name="Shah P."/>
            <person name="Silverstein K.A."/>
            <person name="Skrzypek M.S."/>
            <person name="Soll D."/>
            <person name="Staggs R."/>
            <person name="Stansfield I."/>
            <person name="Stumpf M.P."/>
            <person name="Sudbery P.E."/>
            <person name="Srikantha T."/>
            <person name="Zeng Q."/>
            <person name="Berman J."/>
            <person name="Berriman M."/>
            <person name="Heitman J."/>
            <person name="Gow N.A."/>
            <person name="Lorenz M.C."/>
            <person name="Birren B.W."/>
            <person name="Kellis M."/>
            <person name="Cuomo C.A."/>
        </authorList>
    </citation>
    <scope>NUCLEOTIDE SEQUENCE [LARGE SCALE GENOMIC DNA]</scope>
    <source>
        <strain evidence="3">ATCC 11503 / BCRC 21390 / CBS 2605 / JCM 1781 / NBRC 1676 / NRRL YB-4239</strain>
    </source>
</reference>
<dbReference type="VEuPathDB" id="FungiDB:LELG_02413"/>
<sequence length="420" mass="48380">MVLPSSTQPHVSNDPNIKETKTTSNKSEIHLAKGEHRFKSWLKKGVVERPVNNLPSTEPDPDPAKEDVTNKSMRIKEEREAKDENDERERQMNKTDSKAQIAPMNVKKRSNWFRKSRSSTNVPSDSNTLPLSSTSNPTFEKEKDSIVERTTLQTVPRSRSWFSNTWNKSTTILTQVNSSSSEDSEPVELLSTESANNLSSIDTLIKRLEEDENIPIVIGNYFGEPIFKKNIFESTIFQAQLGKFYSFDKFDEAAYFSWNIWNIDECGKKKITRVIECKSDFVDFFRHFNYEKVFIMRTSLVPNYNLFHNGYLVKLKLLHGRTITNAELGLYLFMKCCKNSILNNVPHNALNINVCGYTYTRRKSMTLITLWIHPILSMSFDITNQVKLLIQLLNFGIKLNKITLVDINNNSKTLINPKVD</sequence>
<proteinExistence type="predicted"/>
<evidence type="ECO:0000313" key="3">
    <source>
        <dbReference type="Proteomes" id="UP000001996"/>
    </source>
</evidence>
<feature type="compositionally biased region" description="Basic residues" evidence="1">
    <location>
        <begin position="106"/>
        <end position="117"/>
    </location>
</feature>
<evidence type="ECO:0000256" key="1">
    <source>
        <dbReference type="SAM" id="MobiDB-lite"/>
    </source>
</evidence>
<keyword evidence="3" id="KW-1185">Reference proteome</keyword>
<feature type="region of interest" description="Disordered" evidence="1">
    <location>
        <begin position="1"/>
        <end position="31"/>
    </location>
</feature>
<dbReference type="eggNOG" id="ENOG502RQIJ">
    <property type="taxonomic scope" value="Eukaryota"/>
</dbReference>
<dbReference type="AlphaFoldDB" id="A5DYH6"/>
<dbReference type="KEGG" id="lel:PVL30_003257"/>